<keyword evidence="2" id="KW-1185">Reference proteome</keyword>
<dbReference type="RefSeq" id="WP_114705953.1">
    <property type="nucleotide sequence ID" value="NZ_QDKL01000001.1"/>
</dbReference>
<evidence type="ECO:0008006" key="3">
    <source>
        <dbReference type="Google" id="ProtNLM"/>
    </source>
</evidence>
<evidence type="ECO:0000313" key="2">
    <source>
        <dbReference type="Proteomes" id="UP000443582"/>
    </source>
</evidence>
<comment type="caution">
    <text evidence="1">The sequence shown here is derived from an EMBL/GenBank/DDBJ whole genome shotgun (WGS) entry which is preliminary data.</text>
</comment>
<organism evidence="1 2">
    <name type="scientific">Halobacteriovorax vibrionivorans</name>
    <dbReference type="NCBI Taxonomy" id="2152716"/>
    <lineage>
        <taxon>Bacteria</taxon>
        <taxon>Pseudomonadati</taxon>
        <taxon>Bdellovibrionota</taxon>
        <taxon>Bacteriovoracia</taxon>
        <taxon>Bacteriovoracales</taxon>
        <taxon>Halobacteriovoraceae</taxon>
        <taxon>Halobacteriovorax</taxon>
    </lineage>
</organism>
<dbReference type="Proteomes" id="UP000443582">
    <property type="component" value="Unassembled WGS sequence"/>
</dbReference>
<proteinExistence type="predicted"/>
<evidence type="ECO:0000313" key="1">
    <source>
        <dbReference type="EMBL" id="RZF23011.1"/>
    </source>
</evidence>
<gene>
    <name evidence="1" type="ORF">DAY19_04365</name>
</gene>
<protein>
    <recommendedName>
        <fullName evidence="3">DUF4388 domain-containing protein</fullName>
    </recommendedName>
</protein>
<reference evidence="2" key="1">
    <citation type="journal article" date="2019" name="Int. J. Syst. Evol. Microbiol.">
        <title>Halobacteriovorax valvorus sp. nov., a novel prokaryotic predator isolated from coastal seawater of China.</title>
        <authorList>
            <person name="Chen M.-X."/>
        </authorList>
    </citation>
    <scope>NUCLEOTIDE SEQUENCE [LARGE SCALE GENOMIC DNA]</scope>
    <source>
        <strain evidence="2">BL9</strain>
    </source>
</reference>
<name>A0ABY0IMA2_9BACT</name>
<dbReference type="EMBL" id="QDKL01000001">
    <property type="protein sequence ID" value="RZF23011.1"/>
    <property type="molecule type" value="Genomic_DNA"/>
</dbReference>
<accession>A0ABY0IMA2</accession>
<sequence>MSIIQKIEEQCSFNFTGRINILKQADRQFLGVVYINEGEIVAAQFSQKTGIKALYSLVIFDMDGIENFTLVAEPEVVSDSDFEFKLKFSEFKKNAEKAYQEHRQSLSLRPPADIHILINPAFIKVGKKTGANEFLLLKTIAEYSKVNDIYTNCELFDFEVTQALVSLRRLGALKVVK</sequence>